<keyword evidence="1 3" id="KW-0808">Transferase</keyword>
<dbReference type="AlphaFoldDB" id="A0A5C7AR45"/>
<organism evidence="3 4">
    <name type="scientific">Gelidibacter salicanalis</name>
    <dbReference type="NCBI Taxonomy" id="291193"/>
    <lineage>
        <taxon>Bacteria</taxon>
        <taxon>Pseudomonadati</taxon>
        <taxon>Bacteroidota</taxon>
        <taxon>Flavobacteriia</taxon>
        <taxon>Flavobacteriales</taxon>
        <taxon>Flavobacteriaceae</taxon>
        <taxon>Gelidibacter</taxon>
    </lineage>
</organism>
<evidence type="ECO:0000259" key="2">
    <source>
        <dbReference type="Pfam" id="PF01648"/>
    </source>
</evidence>
<gene>
    <name evidence="3" type="ORF">ES711_07335</name>
</gene>
<comment type="caution">
    <text evidence="3">The sequence shown here is derived from an EMBL/GenBank/DDBJ whole genome shotgun (WGS) entry which is preliminary data.</text>
</comment>
<dbReference type="InterPro" id="IPR008278">
    <property type="entry name" value="4-PPantetheinyl_Trfase_dom"/>
</dbReference>
<name>A0A5C7AR45_9FLAO</name>
<dbReference type="RefSeq" id="WP_146892098.1">
    <property type="nucleotide sequence ID" value="NZ_VORX01000003.1"/>
</dbReference>
<dbReference type="EMBL" id="VORX01000003">
    <property type="protein sequence ID" value="TXE08312.1"/>
    <property type="molecule type" value="Genomic_DNA"/>
</dbReference>
<dbReference type="Proteomes" id="UP000321734">
    <property type="component" value="Unassembled WGS sequence"/>
</dbReference>
<dbReference type="GO" id="GO:0008897">
    <property type="term" value="F:holo-[acyl-carrier-protein] synthase activity"/>
    <property type="evidence" value="ECO:0007669"/>
    <property type="project" value="InterPro"/>
</dbReference>
<sequence>MIGNDIVDIELAKRNSRWQEQRYLDKLFTTEEQEFIRSGDQQFQNIWRLWTMKESVYKITSRAEGTIRFNPTNFKCTVLDATQGKIIYKNQSIATSTIINQNFVQTTASSNPQWVSKIFQFSSLDYPTQHSESVQQAIKAYAAYKKVVDTSVAVIKNRTGIPQFYIYGQLQTEQLSLTHHGLYGAFAISVIES</sequence>
<dbReference type="OrthoDB" id="663853at2"/>
<evidence type="ECO:0000313" key="4">
    <source>
        <dbReference type="Proteomes" id="UP000321734"/>
    </source>
</evidence>
<dbReference type="GO" id="GO:0000287">
    <property type="term" value="F:magnesium ion binding"/>
    <property type="evidence" value="ECO:0007669"/>
    <property type="project" value="InterPro"/>
</dbReference>
<dbReference type="SUPFAM" id="SSF56214">
    <property type="entry name" value="4'-phosphopantetheinyl transferase"/>
    <property type="match status" value="1"/>
</dbReference>
<protein>
    <submittedName>
        <fullName evidence="3">4-phosphopantetheinyl transferase family protein</fullName>
    </submittedName>
</protein>
<dbReference type="InterPro" id="IPR037143">
    <property type="entry name" value="4-PPantetheinyl_Trfase_dom_sf"/>
</dbReference>
<keyword evidence="4" id="KW-1185">Reference proteome</keyword>
<dbReference type="Pfam" id="PF01648">
    <property type="entry name" value="ACPS"/>
    <property type="match status" value="1"/>
</dbReference>
<feature type="domain" description="4'-phosphopantetheinyl transferase" evidence="2">
    <location>
        <begin position="2"/>
        <end position="88"/>
    </location>
</feature>
<evidence type="ECO:0000313" key="3">
    <source>
        <dbReference type="EMBL" id="TXE08312.1"/>
    </source>
</evidence>
<evidence type="ECO:0000256" key="1">
    <source>
        <dbReference type="ARBA" id="ARBA00022679"/>
    </source>
</evidence>
<reference evidence="3 4" key="1">
    <citation type="submission" date="2019-08" db="EMBL/GenBank/DDBJ databases">
        <title>Genome sequence of Gelidibacter salicanalis IC162T.</title>
        <authorList>
            <person name="Bowman J.P."/>
        </authorList>
    </citation>
    <scope>NUCLEOTIDE SEQUENCE [LARGE SCALE GENOMIC DNA]</scope>
    <source>
        <strain evidence="3 4">IC162</strain>
    </source>
</reference>
<proteinExistence type="predicted"/>
<dbReference type="Gene3D" id="3.90.470.20">
    <property type="entry name" value="4'-phosphopantetheinyl transferase domain"/>
    <property type="match status" value="1"/>
</dbReference>
<accession>A0A5C7AR45</accession>